<reference evidence="3 4" key="1">
    <citation type="submission" date="2018-01" db="EMBL/GenBank/DDBJ databases">
        <title>Draft genome of the strawberry crown rot pathogen Phytophthora cactorum.</title>
        <authorList>
            <person name="Armitage A.D."/>
            <person name="Lysoe E."/>
            <person name="Nellist C.F."/>
            <person name="Harrison R.J."/>
            <person name="Brurberg M.B."/>
        </authorList>
    </citation>
    <scope>NUCLEOTIDE SEQUENCE [LARGE SCALE GENOMIC DNA]</scope>
    <source>
        <strain evidence="3 4">10300</strain>
    </source>
</reference>
<dbReference type="AlphaFoldDB" id="A0A329S754"/>
<feature type="region of interest" description="Disordered" evidence="1">
    <location>
        <begin position="1"/>
        <end position="31"/>
    </location>
</feature>
<dbReference type="EMBL" id="RCMK01000245">
    <property type="protein sequence ID" value="KAG2941418.1"/>
    <property type="molecule type" value="Genomic_DNA"/>
</dbReference>
<name>A0A329S754_9STRA</name>
<evidence type="ECO:0000313" key="3">
    <source>
        <dbReference type="EMBL" id="RAW32515.1"/>
    </source>
</evidence>
<feature type="compositionally biased region" description="Polar residues" evidence="1">
    <location>
        <begin position="12"/>
        <end position="31"/>
    </location>
</feature>
<evidence type="ECO:0000256" key="1">
    <source>
        <dbReference type="SAM" id="MobiDB-lite"/>
    </source>
</evidence>
<evidence type="ECO:0000313" key="2">
    <source>
        <dbReference type="EMBL" id="KAG2941418.1"/>
    </source>
</evidence>
<accession>A0A329S754</accession>
<comment type="caution">
    <text evidence="3">The sequence shown here is derived from an EMBL/GenBank/DDBJ whole genome shotgun (WGS) entry which is preliminary data.</text>
</comment>
<dbReference type="Proteomes" id="UP000736787">
    <property type="component" value="Unassembled WGS sequence"/>
</dbReference>
<feature type="region of interest" description="Disordered" evidence="1">
    <location>
        <begin position="173"/>
        <end position="193"/>
    </location>
</feature>
<organism evidence="3 4">
    <name type="scientific">Phytophthora cactorum</name>
    <dbReference type="NCBI Taxonomy" id="29920"/>
    <lineage>
        <taxon>Eukaryota</taxon>
        <taxon>Sar</taxon>
        <taxon>Stramenopiles</taxon>
        <taxon>Oomycota</taxon>
        <taxon>Peronosporomycetes</taxon>
        <taxon>Peronosporales</taxon>
        <taxon>Peronosporaceae</taxon>
        <taxon>Phytophthora</taxon>
    </lineage>
</organism>
<dbReference type="STRING" id="29920.A0A329S754"/>
<gene>
    <name evidence="3" type="ORF">PC110_g11135</name>
    <name evidence="2" type="ORF">PC117_g10224</name>
</gene>
<dbReference type="Proteomes" id="UP000251314">
    <property type="component" value="Unassembled WGS sequence"/>
</dbReference>
<dbReference type="OrthoDB" id="10308849at2759"/>
<evidence type="ECO:0000313" key="4">
    <source>
        <dbReference type="Proteomes" id="UP000251314"/>
    </source>
</evidence>
<dbReference type="VEuPathDB" id="FungiDB:PC110_g11135"/>
<reference evidence="2" key="2">
    <citation type="submission" date="2018-10" db="EMBL/GenBank/DDBJ databases">
        <title>Effector identification in a new, highly contiguous assembly of the strawberry crown rot pathogen Phytophthora cactorum.</title>
        <authorList>
            <person name="Armitage A.D."/>
            <person name="Nellist C.F."/>
            <person name="Bates H."/>
            <person name="Vickerstaff R.J."/>
            <person name="Harrison R.J."/>
        </authorList>
    </citation>
    <scope>NUCLEOTIDE SEQUENCE</scope>
    <source>
        <strain evidence="2">4040</strain>
    </source>
</reference>
<sequence>MQATKADAVLGNDSQSITTPPQAHSSRPITSKQSPSITALYVNLLVAFTPAKEGWTTSKKYAAAGKAFIIGRVCRVVTGLCQVRRVDSQFQSNVENLTLNMVQRGNPNYTVLHGQVTGLGWGSLCTVDPGERVEIDDPAEGLGICMEPYEPPTELPTTVDDVEAIKNFRFDPLASMDEPGDHHPHSDTATTTRLRPEFRPIFEHSVSSSFLLAFPSCSGSKLLDK</sequence>
<protein>
    <submittedName>
        <fullName evidence="3">Uncharacterized protein</fullName>
    </submittedName>
</protein>
<dbReference type="EMBL" id="MJFZ01000274">
    <property type="protein sequence ID" value="RAW32515.1"/>
    <property type="molecule type" value="Genomic_DNA"/>
</dbReference>
<keyword evidence="4" id="KW-1185">Reference proteome</keyword>
<proteinExistence type="predicted"/>